<feature type="transmembrane region" description="Helical" evidence="1">
    <location>
        <begin position="140"/>
        <end position="158"/>
    </location>
</feature>
<name>A0A7T5R1A0_9BACT</name>
<feature type="transmembrane region" description="Helical" evidence="1">
    <location>
        <begin position="35"/>
        <end position="54"/>
    </location>
</feature>
<feature type="transmembrane region" description="Helical" evidence="1">
    <location>
        <begin position="6"/>
        <end position="23"/>
    </location>
</feature>
<feature type="transmembrane region" description="Helical" evidence="1">
    <location>
        <begin position="60"/>
        <end position="81"/>
    </location>
</feature>
<accession>A0A7T5R1A0</accession>
<organism evidence="2 3">
    <name type="scientific">Micavibrio aeruginosavorus</name>
    <dbReference type="NCBI Taxonomy" id="349221"/>
    <lineage>
        <taxon>Bacteria</taxon>
        <taxon>Pseudomonadati</taxon>
        <taxon>Bdellovibrionota</taxon>
        <taxon>Bdellovibrionia</taxon>
        <taxon>Bdellovibrionales</taxon>
        <taxon>Pseudobdellovibrionaceae</taxon>
        <taxon>Micavibrio</taxon>
    </lineage>
</organism>
<keyword evidence="1" id="KW-1133">Transmembrane helix</keyword>
<keyword evidence="1" id="KW-0472">Membrane</keyword>
<evidence type="ECO:0000256" key="1">
    <source>
        <dbReference type="SAM" id="Phobius"/>
    </source>
</evidence>
<evidence type="ECO:0000313" key="3">
    <source>
        <dbReference type="Proteomes" id="UP000595362"/>
    </source>
</evidence>
<gene>
    <name evidence="2" type="ORF">HYS17_08665</name>
</gene>
<proteinExistence type="predicted"/>
<reference evidence="2 3" key="1">
    <citation type="submission" date="2020-07" db="EMBL/GenBank/DDBJ databases">
        <title>Huge and variable diversity of episymbiotic CPR bacteria and DPANN archaea in groundwater ecosystems.</title>
        <authorList>
            <person name="He C.Y."/>
            <person name="Keren R."/>
            <person name="Whittaker M."/>
            <person name="Farag I.F."/>
            <person name="Doudna J."/>
            <person name="Cate J.H.D."/>
            <person name="Banfield J.F."/>
        </authorList>
    </citation>
    <scope>NUCLEOTIDE SEQUENCE [LARGE SCALE GENOMIC DNA]</scope>
    <source>
        <strain evidence="2">NC_groundwater_70_Ag_B-0.1um_54_66</strain>
    </source>
</reference>
<evidence type="ECO:0008006" key="4">
    <source>
        <dbReference type="Google" id="ProtNLM"/>
    </source>
</evidence>
<protein>
    <recommendedName>
        <fullName evidence="4">PQ loop repeat family protein</fullName>
    </recommendedName>
</protein>
<feature type="transmembrane region" description="Helical" evidence="1">
    <location>
        <begin position="164"/>
        <end position="185"/>
    </location>
</feature>
<sequence>MPLNEWLSYAGMFLAIYCLVPYYRGILARKTQPHVFSWLIFGVITGIAAAVQFAEGGGAGAWVVALNAGLCFTVVLLALCFGKRDIRPVDWMALVAAFMSIPVWLLADNPALAVMILLAIEVFAYIPTIRKSWNKPHEEVVQTWLLGSLTFFLAVISLERYEFATVAYPAFVSAVNLGLALMLLIRRRVMGGAAAQP</sequence>
<feature type="transmembrane region" description="Helical" evidence="1">
    <location>
        <begin position="111"/>
        <end position="128"/>
    </location>
</feature>
<dbReference type="EMBL" id="CP066681">
    <property type="protein sequence ID" value="QQG35589.1"/>
    <property type="molecule type" value="Genomic_DNA"/>
</dbReference>
<keyword evidence="1" id="KW-0812">Transmembrane</keyword>
<evidence type="ECO:0000313" key="2">
    <source>
        <dbReference type="EMBL" id="QQG35589.1"/>
    </source>
</evidence>
<dbReference type="Proteomes" id="UP000595362">
    <property type="component" value="Chromosome"/>
</dbReference>
<feature type="transmembrane region" description="Helical" evidence="1">
    <location>
        <begin position="88"/>
        <end position="105"/>
    </location>
</feature>
<dbReference type="AlphaFoldDB" id="A0A7T5R1A0"/>